<dbReference type="InterPro" id="IPR011032">
    <property type="entry name" value="GroES-like_sf"/>
</dbReference>
<feature type="domain" description="Enoyl reductase (ER)" evidence="4">
    <location>
        <begin position="10"/>
        <end position="341"/>
    </location>
</feature>
<dbReference type="InterPro" id="IPR036291">
    <property type="entry name" value="NAD(P)-bd_dom_sf"/>
</dbReference>
<evidence type="ECO:0000256" key="3">
    <source>
        <dbReference type="ARBA" id="ARBA00023002"/>
    </source>
</evidence>
<keyword evidence="1" id="KW-0479">Metal-binding</keyword>
<dbReference type="InterPro" id="IPR050129">
    <property type="entry name" value="Zn_alcohol_dh"/>
</dbReference>
<dbReference type="Gene3D" id="3.40.50.720">
    <property type="entry name" value="NAD(P)-binding Rossmann-like Domain"/>
    <property type="match status" value="1"/>
</dbReference>
<keyword evidence="3" id="KW-0560">Oxidoreductase</keyword>
<evidence type="ECO:0000259" key="4">
    <source>
        <dbReference type="SMART" id="SM00829"/>
    </source>
</evidence>
<name>A0A6J4I9A6_9PROT</name>
<evidence type="ECO:0000256" key="2">
    <source>
        <dbReference type="ARBA" id="ARBA00022833"/>
    </source>
</evidence>
<dbReference type="InterPro" id="IPR013149">
    <property type="entry name" value="ADH-like_C"/>
</dbReference>
<dbReference type="SUPFAM" id="SSF51735">
    <property type="entry name" value="NAD(P)-binding Rossmann-fold domains"/>
    <property type="match status" value="1"/>
</dbReference>
<sequence>MLALRKTAPGFGLALDDVPPAHPPGPGEVVLEVEAAGICGSDVHAYEWTDGYDFMEPHLPVVMGHEFAGRIARTGTGSGFEAGARVCVIPFVACGACPECRAGQARDCARRETIGLTRDGGFAREVRVPARCCVPLPEGVDSEVGALAEPLGVALEAVLTAGVGVGDTVLVLGPGTIGQGIALMARLAGAARVIVAGRADEPRFAVLRALGFDALLDVAEAPLADSVMAATGGRRVDAVIEATGVPASINDGLSVLKRGGVAVAAGIHAAPLALPLTEFVRMRHQLRATHGAARGTWTRVLAHLERDAEAFRPMVTHRLPLSRGLEGFELARQRAASKVVLAP</sequence>
<dbReference type="EMBL" id="CADCTG010000148">
    <property type="protein sequence ID" value="CAA9243808.1"/>
    <property type="molecule type" value="Genomic_DNA"/>
</dbReference>
<dbReference type="SUPFAM" id="SSF50129">
    <property type="entry name" value="GroES-like"/>
    <property type="match status" value="1"/>
</dbReference>
<dbReference type="InterPro" id="IPR013154">
    <property type="entry name" value="ADH-like_N"/>
</dbReference>
<dbReference type="Pfam" id="PF00107">
    <property type="entry name" value="ADH_zinc_N"/>
    <property type="match status" value="1"/>
</dbReference>
<dbReference type="GO" id="GO:0046872">
    <property type="term" value="F:metal ion binding"/>
    <property type="evidence" value="ECO:0007669"/>
    <property type="project" value="UniProtKB-KW"/>
</dbReference>
<protein>
    <recommendedName>
        <fullName evidence="4">Enoyl reductase (ER) domain-containing protein</fullName>
    </recommendedName>
</protein>
<dbReference type="InterPro" id="IPR020843">
    <property type="entry name" value="ER"/>
</dbReference>
<dbReference type="Pfam" id="PF08240">
    <property type="entry name" value="ADH_N"/>
    <property type="match status" value="1"/>
</dbReference>
<dbReference type="SMART" id="SM00829">
    <property type="entry name" value="PKS_ER"/>
    <property type="match status" value="1"/>
</dbReference>
<accession>A0A6J4I9A6</accession>
<dbReference type="PANTHER" id="PTHR43401">
    <property type="entry name" value="L-THREONINE 3-DEHYDROGENASE"/>
    <property type="match status" value="1"/>
</dbReference>
<reference evidence="5" key="1">
    <citation type="submission" date="2020-02" db="EMBL/GenBank/DDBJ databases">
        <authorList>
            <person name="Meier V. D."/>
        </authorList>
    </citation>
    <scope>NUCLEOTIDE SEQUENCE</scope>
    <source>
        <strain evidence="5">AVDCRST_MAG08</strain>
    </source>
</reference>
<dbReference type="GO" id="GO:0016491">
    <property type="term" value="F:oxidoreductase activity"/>
    <property type="evidence" value="ECO:0007669"/>
    <property type="project" value="UniProtKB-KW"/>
</dbReference>
<dbReference type="Gene3D" id="3.90.180.10">
    <property type="entry name" value="Medium-chain alcohol dehydrogenases, catalytic domain"/>
    <property type="match status" value="1"/>
</dbReference>
<evidence type="ECO:0000313" key="5">
    <source>
        <dbReference type="EMBL" id="CAA9243808.1"/>
    </source>
</evidence>
<proteinExistence type="predicted"/>
<dbReference type="PANTHER" id="PTHR43401:SF2">
    <property type="entry name" value="L-THREONINE 3-DEHYDROGENASE"/>
    <property type="match status" value="1"/>
</dbReference>
<evidence type="ECO:0000256" key="1">
    <source>
        <dbReference type="ARBA" id="ARBA00022723"/>
    </source>
</evidence>
<gene>
    <name evidence="5" type="ORF">AVDCRST_MAG08-1762</name>
</gene>
<organism evidence="5">
    <name type="scientific">uncultured Acetobacteraceae bacterium</name>
    <dbReference type="NCBI Taxonomy" id="169975"/>
    <lineage>
        <taxon>Bacteria</taxon>
        <taxon>Pseudomonadati</taxon>
        <taxon>Pseudomonadota</taxon>
        <taxon>Alphaproteobacteria</taxon>
        <taxon>Acetobacterales</taxon>
        <taxon>Acetobacteraceae</taxon>
        <taxon>environmental samples</taxon>
    </lineage>
</organism>
<keyword evidence="2" id="KW-0862">Zinc</keyword>
<dbReference type="AlphaFoldDB" id="A0A6J4I9A6"/>